<dbReference type="Proteomes" id="UP000829447">
    <property type="component" value="Linkage Group LG3"/>
</dbReference>
<gene>
    <name evidence="1" type="ORF">PGIGA_G00191460</name>
</gene>
<sequence length="142" mass="16716">MSQVHDEPKGERNKFKLKEKRKRLFDYWRRNSFVQSSYVSLKLVIVTDGHNPRAQYSTRIIVFICPVSMSLCPWKASDSCSWLGVEPYVVFCFCSPSTSRSPEKDPISHSCLTNLRTRSSQVSMFWIPMLHLFFDVYLYLYL</sequence>
<dbReference type="EMBL" id="CM040456">
    <property type="protein sequence ID" value="MCI4376706.1"/>
    <property type="molecule type" value="Genomic_DNA"/>
</dbReference>
<proteinExistence type="predicted"/>
<comment type="caution">
    <text evidence="1">The sequence shown here is derived from an EMBL/GenBank/DDBJ whole genome shotgun (WGS) entry which is preliminary data.</text>
</comment>
<protein>
    <submittedName>
        <fullName evidence="1">Uncharacterized protein</fullName>
    </submittedName>
</protein>
<organism evidence="1 2">
    <name type="scientific">Pangasianodon gigas</name>
    <name type="common">Mekong giant catfish</name>
    <name type="synonym">Pangasius gigas</name>
    <dbReference type="NCBI Taxonomy" id="30993"/>
    <lineage>
        <taxon>Eukaryota</taxon>
        <taxon>Metazoa</taxon>
        <taxon>Chordata</taxon>
        <taxon>Craniata</taxon>
        <taxon>Vertebrata</taxon>
        <taxon>Euteleostomi</taxon>
        <taxon>Actinopterygii</taxon>
        <taxon>Neopterygii</taxon>
        <taxon>Teleostei</taxon>
        <taxon>Ostariophysi</taxon>
        <taxon>Siluriformes</taxon>
        <taxon>Pangasiidae</taxon>
        <taxon>Pangasianodon</taxon>
    </lineage>
</organism>
<keyword evidence="2" id="KW-1185">Reference proteome</keyword>
<accession>A0ACC5WCI0</accession>
<name>A0ACC5WCI0_PANGG</name>
<reference evidence="1 2" key="1">
    <citation type="journal article" date="2022" name="bioRxiv">
        <title>An ancient truncated duplication of the anti-Mullerian hormone receptor type 2 gene is a potential conserved master sex determinant in the Pangasiidae catfish family.</title>
        <authorList>
            <person name="Wen M."/>
            <person name="Pan Q."/>
            <person name="Jouanno E."/>
            <person name="Montfort J."/>
            <person name="Zahm M."/>
            <person name="Cabau C."/>
            <person name="Klopp C."/>
            <person name="Iampietro C."/>
            <person name="Roques C."/>
            <person name="Bouchez O."/>
            <person name="Castinel A."/>
            <person name="Donnadieu C."/>
            <person name="Parrinello H."/>
            <person name="Poncet C."/>
            <person name="Belmonte E."/>
            <person name="Gautier V."/>
            <person name="Avarre J.-C."/>
            <person name="Dugue R."/>
            <person name="Gustiano R."/>
            <person name="Ha T.T.T."/>
            <person name="Campet M."/>
            <person name="Sriphairoj K."/>
            <person name="Ribolli J."/>
            <person name="de Almeida F.L."/>
            <person name="Desvignes T."/>
            <person name="Postlethwait J.H."/>
            <person name="Bucao C.F."/>
            <person name="Robinson-Rechavi M."/>
            <person name="Bobe J."/>
            <person name="Herpin A."/>
            <person name="Guiguen Y."/>
        </authorList>
    </citation>
    <scope>NUCLEOTIDE SEQUENCE [LARGE SCALE GENOMIC DNA]</scope>
    <source>
        <strain evidence="1">YG-Dec2019</strain>
    </source>
</reference>
<evidence type="ECO:0000313" key="2">
    <source>
        <dbReference type="Proteomes" id="UP000829447"/>
    </source>
</evidence>
<evidence type="ECO:0000313" key="1">
    <source>
        <dbReference type="EMBL" id="MCI4376706.1"/>
    </source>
</evidence>